<dbReference type="Pfam" id="PF13739">
    <property type="entry name" value="PdaC"/>
    <property type="match status" value="1"/>
</dbReference>
<comment type="caution">
    <text evidence="2">The sequence shown here is derived from an EMBL/GenBank/DDBJ whole genome shotgun (WGS) entry which is preliminary data.</text>
</comment>
<keyword evidence="3" id="KW-1185">Reference proteome</keyword>
<dbReference type="InterPro" id="IPR025303">
    <property type="entry name" value="PdaC"/>
</dbReference>
<evidence type="ECO:0000313" key="3">
    <source>
        <dbReference type="Proteomes" id="UP000579281"/>
    </source>
</evidence>
<evidence type="ECO:0000313" key="2">
    <source>
        <dbReference type="EMBL" id="MBB6217226.1"/>
    </source>
</evidence>
<dbReference type="PROSITE" id="PS51257">
    <property type="entry name" value="PROKAR_LIPOPROTEIN"/>
    <property type="match status" value="1"/>
</dbReference>
<gene>
    <name evidence="2" type="ORF">HNQ80_003345</name>
</gene>
<reference evidence="2 3" key="1">
    <citation type="submission" date="2020-08" db="EMBL/GenBank/DDBJ databases">
        <title>Genomic Encyclopedia of Type Strains, Phase IV (KMG-IV): sequencing the most valuable type-strain genomes for metagenomic binning, comparative biology and taxonomic classification.</title>
        <authorList>
            <person name="Goeker M."/>
        </authorList>
    </citation>
    <scope>NUCLEOTIDE SEQUENCE [LARGE SCALE GENOMIC DNA]</scope>
    <source>
        <strain evidence="2 3">DSM 103526</strain>
    </source>
</reference>
<name>A0A841KUD2_9FIRM</name>
<dbReference type="Gene3D" id="3.30.565.40">
    <property type="entry name" value="Fervidobacterium nodosum Rt17-B1 like"/>
    <property type="match status" value="1"/>
</dbReference>
<dbReference type="Proteomes" id="UP000579281">
    <property type="component" value="Unassembled WGS sequence"/>
</dbReference>
<dbReference type="EMBL" id="JACHEN010000021">
    <property type="protein sequence ID" value="MBB6217226.1"/>
    <property type="molecule type" value="Genomic_DNA"/>
</dbReference>
<proteinExistence type="predicted"/>
<organism evidence="2 3">
    <name type="scientific">Anaerosolibacter carboniphilus</name>
    <dbReference type="NCBI Taxonomy" id="1417629"/>
    <lineage>
        <taxon>Bacteria</taxon>
        <taxon>Bacillati</taxon>
        <taxon>Bacillota</taxon>
        <taxon>Clostridia</taxon>
        <taxon>Peptostreptococcales</taxon>
        <taxon>Thermotaleaceae</taxon>
        <taxon>Anaerosolibacter</taxon>
    </lineage>
</organism>
<dbReference type="AlphaFoldDB" id="A0A841KUD2"/>
<protein>
    <recommendedName>
        <fullName evidence="1">Deacetylase PdaC domain-containing protein</fullName>
    </recommendedName>
</protein>
<evidence type="ECO:0000259" key="1">
    <source>
        <dbReference type="Pfam" id="PF13739"/>
    </source>
</evidence>
<dbReference type="RefSeq" id="WP_184311727.1">
    <property type="nucleotide sequence ID" value="NZ_JACHEN010000021.1"/>
</dbReference>
<accession>A0A841KUD2</accession>
<sequence length="282" mass="32801">MKKSILISLLILFGIVMVSCNNKNFEVNDKTSILIKENQKIIQESSLEESVRNGDSSNKNDFDTSNRIGYEIIKASYIDKNIKINYPQIVHLGDESKQKKINEIIKDDAYGYLKNYSEEGNNDFDLDLDYHITWKSSNLLSIQYSGYSYDKGAAHPNYEFYTTNIGINKEKTLRLTDLVNINEHFVTQFKGGKLKSSITEQKYILDEYSNQEWISRINNIDSNDSEMYWYLTEDSLGISVQISHSAGDHAEFEIKYQDIQENIKHENEIWKDFAELFSERTI</sequence>
<feature type="domain" description="Deacetylase PdaC" evidence="1">
    <location>
        <begin position="81"/>
        <end position="158"/>
    </location>
</feature>